<keyword evidence="3" id="KW-1185">Reference proteome</keyword>
<evidence type="ECO:0000313" key="3">
    <source>
        <dbReference type="Proteomes" id="UP001336835"/>
    </source>
</evidence>
<dbReference type="Pfam" id="PF11751">
    <property type="entry name" value="PorP_SprF"/>
    <property type="match status" value="1"/>
</dbReference>
<keyword evidence="1" id="KW-0732">Signal</keyword>
<reference evidence="2 3" key="1">
    <citation type="submission" date="2024-01" db="EMBL/GenBank/DDBJ databases">
        <title>Pedobacter sp. nov., isolated from fresh soil.</title>
        <authorList>
            <person name="Le N.T.T."/>
        </authorList>
    </citation>
    <scope>NUCLEOTIDE SEQUENCE [LARGE SCALE GENOMIC DNA]</scope>
    <source>
        <strain evidence="2 3">KR3-3</strain>
    </source>
</reference>
<dbReference type="RefSeq" id="WP_330107578.1">
    <property type="nucleotide sequence ID" value="NZ_JAZDQT010000001.1"/>
</dbReference>
<feature type="chain" id="PRO_5046552103" evidence="1">
    <location>
        <begin position="24"/>
        <end position="289"/>
    </location>
</feature>
<dbReference type="InterPro" id="IPR019861">
    <property type="entry name" value="PorP/SprF_Bacteroidetes"/>
</dbReference>
<comment type="caution">
    <text evidence="2">The sequence shown here is derived from an EMBL/GenBank/DDBJ whole genome shotgun (WGS) entry which is preliminary data.</text>
</comment>
<organism evidence="2 3">
    <name type="scientific">Pedobacter albus</name>
    <dbReference type="NCBI Taxonomy" id="3113905"/>
    <lineage>
        <taxon>Bacteria</taxon>
        <taxon>Pseudomonadati</taxon>
        <taxon>Bacteroidota</taxon>
        <taxon>Sphingobacteriia</taxon>
        <taxon>Sphingobacteriales</taxon>
        <taxon>Sphingobacteriaceae</taxon>
        <taxon>Pedobacter</taxon>
    </lineage>
</organism>
<name>A0ABU7I7B1_9SPHI</name>
<gene>
    <name evidence="2" type="ORF">VRU48_08935</name>
</gene>
<protein>
    <submittedName>
        <fullName evidence="2">PorP/SprF family type IX secretion system membrane protein</fullName>
    </submittedName>
</protein>
<proteinExistence type="predicted"/>
<evidence type="ECO:0000256" key="1">
    <source>
        <dbReference type="SAM" id="SignalP"/>
    </source>
</evidence>
<feature type="signal peptide" evidence="1">
    <location>
        <begin position="1"/>
        <end position="23"/>
    </location>
</feature>
<evidence type="ECO:0000313" key="2">
    <source>
        <dbReference type="EMBL" id="MEE1945231.1"/>
    </source>
</evidence>
<dbReference type="Proteomes" id="UP001336835">
    <property type="component" value="Unassembled WGS sequence"/>
</dbReference>
<accession>A0ABU7I7B1</accession>
<dbReference type="EMBL" id="JAZDQT010000001">
    <property type="protein sequence ID" value="MEE1945231.1"/>
    <property type="molecule type" value="Genomic_DNA"/>
</dbReference>
<sequence length="289" mass="31772">MKKKLSILFGLMVLVGVSTTLKAQLNPFQAQYFANRYLGNPAMAGAESGLALSLNHRSQFSDIPGAPVSQNLTAAYGHNRVGLGLNVTLDKAGLQRFVRALASYAYHLPLNENSTLHFGLSAGVMNQRLSTDDINGNPNDNLIGLYNQRQTHFDGDFGVALTTERISIEAALPNLRNLLWNDNGNVADLPTFYSTLSYKIPIQDAELEPKVAFRGIKGFDNIWDAGAQLSFAKKQLMLNGIYHSSGSTSFGLAMDYQKKYLIGFSHTLQTTSLSNYTNGDFEINLRVRL</sequence>
<dbReference type="NCBIfam" id="TIGR03519">
    <property type="entry name" value="T9SS_PorP_fam"/>
    <property type="match status" value="1"/>
</dbReference>